<sequence length="433" mass="49023">MRNQKLPPKDVLQNSFIADFHLHSKYSRASSKNMEPKTLSKVGKLKGLDLLGTGDFTHPQYLKELKEYLEYDKTSGFYVVKSGEEEGPKFVLTAEISLIFSQGNKSNRRVHLILTAPTFEVVDEINLYLSKLGNLSADGRPTFGISAEKLTLDLIKISPEILIIPAHAWTPWYSVFGAFSGFDSLEEAFGEATPYIYAIETGLSSDPEMNWRISALDKITLVSNSDAHSPSKIGREATAFFYPMTYENFYQSIKENKIAYTIEFYPEEGKYHLDGHRACNLVLTPKETMELGYKCPICGQPITIGVLHRIEQLADRPENFIPSGRPYSVHLVPLLEILAEVFSLNPNTKTLDKLYHQYVEKAGSEFNILLKKDLSELSEILPERLFEAVKRVREGKVFAKGGYDGVYGTIKIFEPVLEEKKDLPRQKCLFPIK</sequence>
<organism evidence="1 2">
    <name type="scientific">Caldimicrobium thiodismutans</name>
    <dbReference type="NCBI Taxonomy" id="1653476"/>
    <lineage>
        <taxon>Bacteria</taxon>
        <taxon>Pseudomonadati</taxon>
        <taxon>Thermodesulfobacteriota</taxon>
        <taxon>Thermodesulfobacteria</taxon>
        <taxon>Thermodesulfobacteriales</taxon>
        <taxon>Thermodesulfobacteriaceae</taxon>
        <taxon>Caldimicrobium</taxon>
    </lineage>
</organism>
<dbReference type="PANTHER" id="PTHR40084">
    <property type="entry name" value="PHOSPHOHYDROLASE, PHP FAMILY"/>
    <property type="match status" value="1"/>
</dbReference>
<reference evidence="1 2" key="1">
    <citation type="submission" date="2018-01" db="EMBL/GenBank/DDBJ databases">
        <title>Metagenomic assembled genomes from two thermal pools in the Uzon Caldera, Kamchatka, Russia.</title>
        <authorList>
            <person name="Wilkins L."/>
            <person name="Ettinger C."/>
        </authorList>
    </citation>
    <scope>NUCLEOTIDE SEQUENCE [LARGE SCALE GENOMIC DNA]</scope>
    <source>
        <strain evidence="1">ZAV-15</strain>
    </source>
</reference>
<dbReference type="Gene3D" id="3.20.20.140">
    <property type="entry name" value="Metal-dependent hydrolases"/>
    <property type="match status" value="1"/>
</dbReference>
<accession>A0A2N7PJ33</accession>
<dbReference type="AlphaFoldDB" id="A0A2N7PJ33"/>
<dbReference type="SUPFAM" id="SSF89550">
    <property type="entry name" value="PHP domain-like"/>
    <property type="match status" value="1"/>
</dbReference>
<dbReference type="CDD" id="cd19067">
    <property type="entry name" value="PfuEndoQ-like"/>
    <property type="match status" value="1"/>
</dbReference>
<name>A0A2N7PJ33_9BACT</name>
<dbReference type="PANTHER" id="PTHR40084:SF1">
    <property type="entry name" value="PHOSPHOTRANSFERASE"/>
    <property type="match status" value="1"/>
</dbReference>
<dbReference type="Proteomes" id="UP000235731">
    <property type="component" value="Unassembled WGS sequence"/>
</dbReference>
<evidence type="ECO:0000313" key="2">
    <source>
        <dbReference type="Proteomes" id="UP000235731"/>
    </source>
</evidence>
<comment type="caution">
    <text evidence="1">The sequence shown here is derived from an EMBL/GenBank/DDBJ whole genome shotgun (WGS) entry which is preliminary data.</text>
</comment>
<dbReference type="EMBL" id="PNIE01000061">
    <property type="protein sequence ID" value="PMP62520.1"/>
    <property type="molecule type" value="Genomic_DNA"/>
</dbReference>
<protein>
    <submittedName>
        <fullName evidence="1">DNA helicase UvrD</fullName>
    </submittedName>
</protein>
<keyword evidence="1" id="KW-0547">Nucleotide-binding</keyword>
<keyword evidence="1" id="KW-0347">Helicase</keyword>
<evidence type="ECO:0000313" key="1">
    <source>
        <dbReference type="EMBL" id="PMP62520.1"/>
    </source>
</evidence>
<gene>
    <name evidence="1" type="ORF">C0197_04375</name>
</gene>
<keyword evidence="1" id="KW-0378">Hydrolase</keyword>
<proteinExistence type="predicted"/>
<dbReference type="GO" id="GO:0004386">
    <property type="term" value="F:helicase activity"/>
    <property type="evidence" value="ECO:0007669"/>
    <property type="project" value="UniProtKB-KW"/>
</dbReference>
<dbReference type="InterPro" id="IPR016195">
    <property type="entry name" value="Pol/histidinol_Pase-like"/>
</dbReference>
<keyword evidence="1" id="KW-0067">ATP-binding</keyword>